<proteinExistence type="predicted"/>
<dbReference type="EMBL" id="JAIVGD010000018">
    <property type="protein sequence ID" value="KAH0754821.1"/>
    <property type="molecule type" value="Genomic_DNA"/>
</dbReference>
<keyword evidence="3" id="KW-1185">Reference proteome</keyword>
<organism evidence="2 3">
    <name type="scientific">Solanum tuberosum</name>
    <name type="common">Potato</name>
    <dbReference type="NCBI Taxonomy" id="4113"/>
    <lineage>
        <taxon>Eukaryota</taxon>
        <taxon>Viridiplantae</taxon>
        <taxon>Streptophyta</taxon>
        <taxon>Embryophyta</taxon>
        <taxon>Tracheophyta</taxon>
        <taxon>Spermatophyta</taxon>
        <taxon>Magnoliopsida</taxon>
        <taxon>eudicotyledons</taxon>
        <taxon>Gunneridae</taxon>
        <taxon>Pentapetalae</taxon>
        <taxon>asterids</taxon>
        <taxon>lamiids</taxon>
        <taxon>Solanales</taxon>
        <taxon>Solanaceae</taxon>
        <taxon>Solanoideae</taxon>
        <taxon>Solaneae</taxon>
        <taxon>Solanum</taxon>
    </lineage>
</organism>
<feature type="compositionally biased region" description="Basic and acidic residues" evidence="1">
    <location>
        <begin position="52"/>
        <end position="63"/>
    </location>
</feature>
<protein>
    <submittedName>
        <fullName evidence="2">Uncharacterized protein</fullName>
    </submittedName>
</protein>
<sequence>MSSIASDPSDYYMGYYDCNDGVYGCEDDGDYGGYDDSHDQEPNGNESYYSRGEYEKNGDHSYYGEDGEDDKPCDGSYDDNGACERSYSHSESENCSYDGDGTYYTSHSKDEGEDIETKADMEDVLGVSVPKGLVFQILKKSVISRHILIGSELNGNANPLTLGELKWLMRFKYVPKGYRKLYNVDPRRQVLKIQVDIYGALGFDIVLDDWCNRNYITPSTVAYLRLPQISRHYPYTMEGCKVTEDVKVSFTRGEYYEEGWCDVIPMYFCHLCLGAN</sequence>
<name>A0ABQ7UUK9_SOLTU</name>
<evidence type="ECO:0000256" key="1">
    <source>
        <dbReference type="SAM" id="MobiDB-lite"/>
    </source>
</evidence>
<comment type="caution">
    <text evidence="2">The sequence shown here is derived from an EMBL/GenBank/DDBJ whole genome shotgun (WGS) entry which is preliminary data.</text>
</comment>
<evidence type="ECO:0000313" key="3">
    <source>
        <dbReference type="Proteomes" id="UP000826656"/>
    </source>
</evidence>
<feature type="region of interest" description="Disordered" evidence="1">
    <location>
        <begin position="27"/>
        <end position="76"/>
    </location>
</feature>
<accession>A0ABQ7UUK9</accession>
<dbReference type="Proteomes" id="UP000826656">
    <property type="component" value="Unassembled WGS sequence"/>
</dbReference>
<reference evidence="2 3" key="1">
    <citation type="journal article" date="2021" name="bioRxiv">
        <title>Chromosome-scale and haplotype-resolved genome assembly of a tetraploid potato cultivar.</title>
        <authorList>
            <person name="Sun H."/>
            <person name="Jiao W.-B."/>
            <person name="Krause K."/>
            <person name="Campoy J.A."/>
            <person name="Goel M."/>
            <person name="Folz-Donahue K."/>
            <person name="Kukat C."/>
            <person name="Huettel B."/>
            <person name="Schneeberger K."/>
        </authorList>
    </citation>
    <scope>NUCLEOTIDE SEQUENCE [LARGE SCALE GENOMIC DNA]</scope>
    <source>
        <strain evidence="2">SolTubOtavaFocal</strain>
        <tissue evidence="2">Leaves</tissue>
    </source>
</reference>
<evidence type="ECO:0000313" key="2">
    <source>
        <dbReference type="EMBL" id="KAH0754821.1"/>
    </source>
</evidence>
<gene>
    <name evidence="2" type="ORF">KY290_025091</name>
</gene>